<dbReference type="Gene3D" id="3.90.226.10">
    <property type="entry name" value="2-enoyl-CoA Hydratase, Chain A, domain 1"/>
    <property type="match status" value="1"/>
</dbReference>
<evidence type="ECO:0000256" key="9">
    <source>
        <dbReference type="ARBA" id="ARBA00068643"/>
    </source>
</evidence>
<comment type="catalytic activity">
    <reaction evidence="8">
        <text>a 4-saturated-(3S)-3-hydroxyacyl-CoA = a (3E)-enoyl-CoA + H2O</text>
        <dbReference type="Rhea" id="RHEA:20724"/>
        <dbReference type="ChEBI" id="CHEBI:15377"/>
        <dbReference type="ChEBI" id="CHEBI:58521"/>
        <dbReference type="ChEBI" id="CHEBI:137480"/>
        <dbReference type="EC" id="4.2.1.17"/>
    </reaction>
</comment>
<dbReference type="SUPFAM" id="SSF52096">
    <property type="entry name" value="ClpP/crotonase"/>
    <property type="match status" value="1"/>
</dbReference>
<dbReference type="FunFam" id="3.90.226.10:FF:000019">
    <property type="entry name" value="Enoyl-CoA hydratase, mitochondrial"/>
    <property type="match status" value="1"/>
</dbReference>
<comment type="catalytic activity">
    <reaction evidence="7">
        <text>a (3S)-3-hydroxyacyl-CoA = a (2E)-enoyl-CoA + H2O</text>
        <dbReference type="Rhea" id="RHEA:16105"/>
        <dbReference type="ChEBI" id="CHEBI:15377"/>
        <dbReference type="ChEBI" id="CHEBI:57318"/>
        <dbReference type="ChEBI" id="CHEBI:58856"/>
        <dbReference type="EC" id="4.2.1.17"/>
    </reaction>
</comment>
<dbReference type="Proteomes" id="UP001071478">
    <property type="component" value="Unassembled WGS sequence"/>
</dbReference>
<dbReference type="CDD" id="cd06558">
    <property type="entry name" value="crotonase-like"/>
    <property type="match status" value="1"/>
</dbReference>
<dbReference type="PANTHER" id="PTHR11941">
    <property type="entry name" value="ENOYL-COA HYDRATASE-RELATED"/>
    <property type="match status" value="1"/>
</dbReference>
<gene>
    <name evidence="11" type="ORF">OS125_01705</name>
    <name evidence="12" type="ORF">OS129_01540</name>
</gene>
<evidence type="ECO:0000256" key="10">
    <source>
        <dbReference type="RuleBase" id="RU003707"/>
    </source>
</evidence>
<evidence type="ECO:0000313" key="13">
    <source>
        <dbReference type="Proteomes" id="UP001071478"/>
    </source>
</evidence>
<dbReference type="EMBL" id="JAPMKU010000001">
    <property type="protein sequence ID" value="MCX7467567.1"/>
    <property type="molecule type" value="Genomic_DNA"/>
</dbReference>
<evidence type="ECO:0000256" key="1">
    <source>
        <dbReference type="ARBA" id="ARBA00002994"/>
    </source>
</evidence>
<comment type="function">
    <text evidence="1">Could possibly oxidize fatty acids using specific components.</text>
</comment>
<dbReference type="PANTHER" id="PTHR11941:SF54">
    <property type="entry name" value="ENOYL-COA HYDRATASE, MITOCHONDRIAL"/>
    <property type="match status" value="1"/>
</dbReference>
<dbReference type="EC" id="4.2.1.17" evidence="3"/>
<evidence type="ECO:0000256" key="6">
    <source>
        <dbReference type="ARBA" id="ARBA00023239"/>
    </source>
</evidence>
<comment type="caution">
    <text evidence="12">The sequence shown here is derived from an EMBL/GenBank/DDBJ whole genome shotgun (WGS) entry which is preliminary data.</text>
</comment>
<evidence type="ECO:0000313" key="14">
    <source>
        <dbReference type="Proteomes" id="UP001081709"/>
    </source>
</evidence>
<comment type="similarity">
    <text evidence="2 10">Belongs to the enoyl-CoA hydratase/isomerase family.</text>
</comment>
<proteinExistence type="inferred from homology"/>
<dbReference type="Pfam" id="PF00378">
    <property type="entry name" value="ECH_1"/>
    <property type="match status" value="1"/>
</dbReference>
<dbReference type="Gene3D" id="1.10.12.10">
    <property type="entry name" value="Lyase 2-enoyl-coa Hydratase, Chain A, domain 2"/>
    <property type="match status" value="1"/>
</dbReference>
<evidence type="ECO:0000256" key="8">
    <source>
        <dbReference type="ARBA" id="ARBA00023717"/>
    </source>
</evidence>
<protein>
    <recommendedName>
        <fullName evidence="9">Probable enoyl-CoA hydratase echA8</fullName>
        <ecNumber evidence="3">4.2.1.17</ecNumber>
    </recommendedName>
</protein>
<dbReference type="EMBL" id="JAPMKV010000001">
    <property type="protein sequence ID" value="MCX7443960.1"/>
    <property type="molecule type" value="Genomic_DNA"/>
</dbReference>
<evidence type="ECO:0000256" key="5">
    <source>
        <dbReference type="ARBA" id="ARBA00023098"/>
    </source>
</evidence>
<evidence type="ECO:0000313" key="11">
    <source>
        <dbReference type="EMBL" id="MCX7443960.1"/>
    </source>
</evidence>
<dbReference type="GO" id="GO:0004300">
    <property type="term" value="F:enoyl-CoA hydratase activity"/>
    <property type="evidence" value="ECO:0007669"/>
    <property type="project" value="UniProtKB-EC"/>
</dbReference>
<dbReference type="InterPro" id="IPR029045">
    <property type="entry name" value="ClpP/crotonase-like_dom_sf"/>
</dbReference>
<dbReference type="InterPro" id="IPR014748">
    <property type="entry name" value="Enoyl-CoA_hydra_C"/>
</dbReference>
<name>A0A9Q4C6H5_9CORY</name>
<dbReference type="InterPro" id="IPR001753">
    <property type="entry name" value="Enoyl-CoA_hydra/iso"/>
</dbReference>
<dbReference type="FunFam" id="1.10.12.10:FF:000001">
    <property type="entry name" value="Probable enoyl-CoA hydratase, mitochondrial"/>
    <property type="match status" value="1"/>
</dbReference>
<dbReference type="PROSITE" id="PS00166">
    <property type="entry name" value="ENOYL_COA_HYDRATASE"/>
    <property type="match status" value="1"/>
</dbReference>
<dbReference type="RefSeq" id="WP_200255380.1">
    <property type="nucleotide sequence ID" value="NZ_JAENIQ020000002.1"/>
</dbReference>
<keyword evidence="14" id="KW-1185">Reference proteome</keyword>
<organism evidence="12 13">
    <name type="scientific">Corynebacterium pygosceleis</name>
    <dbReference type="NCBI Taxonomy" id="2800406"/>
    <lineage>
        <taxon>Bacteria</taxon>
        <taxon>Bacillati</taxon>
        <taxon>Actinomycetota</taxon>
        <taxon>Actinomycetes</taxon>
        <taxon>Mycobacteriales</taxon>
        <taxon>Corynebacteriaceae</taxon>
        <taxon>Corynebacterium</taxon>
    </lineage>
</organism>
<keyword evidence="4" id="KW-0276">Fatty acid metabolism</keyword>
<evidence type="ECO:0000256" key="7">
    <source>
        <dbReference type="ARBA" id="ARBA00023709"/>
    </source>
</evidence>
<dbReference type="Proteomes" id="UP001081709">
    <property type="component" value="Unassembled WGS sequence"/>
</dbReference>
<keyword evidence="6" id="KW-0456">Lyase</keyword>
<evidence type="ECO:0000256" key="4">
    <source>
        <dbReference type="ARBA" id="ARBA00022832"/>
    </source>
</evidence>
<dbReference type="InterPro" id="IPR018376">
    <property type="entry name" value="Enoyl-CoA_hyd/isom_CS"/>
</dbReference>
<reference evidence="12" key="1">
    <citation type="submission" date="2022-11" db="EMBL/GenBank/DDBJ databases">
        <title>Corynebacterium sp. isolated from Penguins.</title>
        <authorList>
            <person name="Sedlar K."/>
            <person name="Svec P."/>
        </authorList>
    </citation>
    <scope>NUCLEOTIDE SEQUENCE</scope>
    <source>
        <strain evidence="11">P7003</strain>
        <strain evidence="12">P7374</strain>
    </source>
</reference>
<evidence type="ECO:0000256" key="3">
    <source>
        <dbReference type="ARBA" id="ARBA00012076"/>
    </source>
</evidence>
<evidence type="ECO:0000313" key="12">
    <source>
        <dbReference type="EMBL" id="MCX7467567.1"/>
    </source>
</evidence>
<dbReference type="GO" id="GO:0006635">
    <property type="term" value="P:fatty acid beta-oxidation"/>
    <property type="evidence" value="ECO:0007669"/>
    <property type="project" value="TreeGrafter"/>
</dbReference>
<sequence>MTTYNTLTIERDGRVAVITINRPEVLNALDSETMHEVVSAGTELDRDDGIGCIVLTGAGGKAFAAGADIGEMASKSATDMYSLDFFARWEDFTRLRTPVIAAVDGYALGGGCELAMMCDLIIAGEKARFGQPEINLGVIPGMGGSQRLTRAIGKAKAMEMCLTGRMMEADEAESAGLVARVVPAGEALTEAMETARVIASKSKIAATMVKEVINAAYENTLEQGVRYERRMFHSVFASEDQTTGMTAFMNKENPEFRHR</sequence>
<evidence type="ECO:0000256" key="2">
    <source>
        <dbReference type="ARBA" id="ARBA00005254"/>
    </source>
</evidence>
<keyword evidence="5" id="KW-0443">Lipid metabolism</keyword>
<dbReference type="AlphaFoldDB" id="A0A9Q4C6H5"/>
<accession>A0A9Q4C6H5</accession>